<dbReference type="InterPro" id="IPR009000">
    <property type="entry name" value="Transl_B-barrel_sf"/>
</dbReference>
<evidence type="ECO:0000256" key="6">
    <source>
        <dbReference type="ARBA" id="ARBA00023134"/>
    </source>
</evidence>
<dbReference type="InterPro" id="IPR054696">
    <property type="entry name" value="GTP-eEF1A_C"/>
</dbReference>
<evidence type="ECO:0000256" key="1">
    <source>
        <dbReference type="ARBA" id="ARBA00012391"/>
    </source>
</evidence>
<evidence type="ECO:0000256" key="2">
    <source>
        <dbReference type="ARBA" id="ARBA00022679"/>
    </source>
</evidence>
<evidence type="ECO:0000313" key="9">
    <source>
        <dbReference type="Proteomes" id="UP001597365"/>
    </source>
</evidence>
<dbReference type="Gene3D" id="2.40.30.10">
    <property type="entry name" value="Translation factors"/>
    <property type="match status" value="2"/>
</dbReference>
<dbReference type="InterPro" id="IPR027417">
    <property type="entry name" value="P-loop_NTPase"/>
</dbReference>
<keyword evidence="9" id="KW-1185">Reference proteome</keyword>
<accession>A0ABW4PU14</accession>
<feature type="domain" description="Tr-type G" evidence="7">
    <location>
        <begin position="11"/>
        <end position="225"/>
    </location>
</feature>
<dbReference type="InterPro" id="IPR044138">
    <property type="entry name" value="CysN_II"/>
</dbReference>
<reference evidence="9" key="1">
    <citation type="journal article" date="2019" name="Int. J. Syst. Evol. Microbiol.">
        <title>The Global Catalogue of Microorganisms (GCM) 10K type strain sequencing project: providing services to taxonomists for standard genome sequencing and annotation.</title>
        <authorList>
            <consortium name="The Broad Institute Genomics Platform"/>
            <consortium name="The Broad Institute Genome Sequencing Center for Infectious Disease"/>
            <person name="Wu L."/>
            <person name="Ma J."/>
        </authorList>
    </citation>
    <scope>NUCLEOTIDE SEQUENCE [LARGE SCALE GENOMIC DNA]</scope>
    <source>
        <strain evidence="9">CGMCC 4.7455</strain>
    </source>
</reference>
<proteinExistence type="predicted"/>
<dbReference type="SUPFAM" id="SSF52540">
    <property type="entry name" value="P-loop containing nucleoside triphosphate hydrolases"/>
    <property type="match status" value="1"/>
</dbReference>
<name>A0ABW4PU14_9ACTN</name>
<gene>
    <name evidence="8" type="ORF">ACFSJS_25075</name>
</gene>
<dbReference type="InterPro" id="IPR011779">
    <property type="entry name" value="SO4_adenylTrfase_lsu"/>
</dbReference>
<dbReference type="InterPro" id="IPR031157">
    <property type="entry name" value="G_TR_CS"/>
</dbReference>
<dbReference type="InterPro" id="IPR041757">
    <property type="entry name" value="CysN_GTP-bd"/>
</dbReference>
<dbReference type="Pfam" id="PF00009">
    <property type="entry name" value="GTP_EFTU"/>
    <property type="match status" value="1"/>
</dbReference>
<dbReference type="Proteomes" id="UP001597365">
    <property type="component" value="Unassembled WGS sequence"/>
</dbReference>
<dbReference type="EC" id="2.7.7.4" evidence="1"/>
<dbReference type="EMBL" id="JBHUFU010000021">
    <property type="protein sequence ID" value="MFD1832891.1"/>
    <property type="molecule type" value="Genomic_DNA"/>
</dbReference>
<dbReference type="Gene3D" id="3.40.50.300">
    <property type="entry name" value="P-loop containing nucleotide triphosphate hydrolases"/>
    <property type="match status" value="1"/>
</dbReference>
<dbReference type="SUPFAM" id="SSF50447">
    <property type="entry name" value="Translation proteins"/>
    <property type="match status" value="1"/>
</dbReference>
<dbReference type="PROSITE" id="PS00301">
    <property type="entry name" value="G_TR_1"/>
    <property type="match status" value="1"/>
</dbReference>
<evidence type="ECO:0000256" key="4">
    <source>
        <dbReference type="ARBA" id="ARBA00022741"/>
    </source>
</evidence>
<evidence type="ECO:0000313" key="8">
    <source>
        <dbReference type="EMBL" id="MFD1832891.1"/>
    </source>
</evidence>
<dbReference type="InterPro" id="IPR000795">
    <property type="entry name" value="T_Tr_GTP-bd_dom"/>
</dbReference>
<dbReference type="PRINTS" id="PR00315">
    <property type="entry name" value="ELONGATNFCT"/>
</dbReference>
<evidence type="ECO:0000256" key="5">
    <source>
        <dbReference type="ARBA" id="ARBA00022840"/>
    </source>
</evidence>
<keyword evidence="4" id="KW-0547">Nucleotide-binding</keyword>
<sequence length="443" mass="46851">MTSTTAHAAATTLLRFATAGSVDDGKSTLVGRLLHDSKSVPADQLTAVERVSRSRGRGAPDLALLTDGLRAEREQGITIDVAYRYFATGRRRFILADTPGHVQYTRNMVTGASTAELTVVLVDARNGVVEQTRRHAAISALLRVPHVVLAVNKMDLADYAESVFAAIAEEFTTYAEELGVPEVTAIPISALAGDNVVEASAHMDWYAGPTVLEHLETVPVGHGLATRHARFPVQVVIRPQTAEHPDYRGYAGQIAAGSFHVGQEVTVLPSGRTTAVAGIDLLGESVDVARAPQSVSLILADQLDVSRGDLIAAAAFAPPVTQDIEATVCQVADRSLAPGARVLLKHGTRTVKAIVKDIVSRLSLDDLTLHPEPGALVVNDIGQVAIRTAEALPVDGYADCRRTGSFLLIDPADGTTLAVGMAGRAFAEPAAEALERDGEGWDF</sequence>
<dbReference type="InterPro" id="IPR050100">
    <property type="entry name" value="TRAFAC_GTPase_members"/>
</dbReference>
<dbReference type="Pfam" id="PF22594">
    <property type="entry name" value="GTP-eEF1A_C"/>
    <property type="match status" value="1"/>
</dbReference>
<dbReference type="NCBIfam" id="TIGR02034">
    <property type="entry name" value="CysN"/>
    <property type="match status" value="1"/>
</dbReference>
<dbReference type="SUPFAM" id="SSF50465">
    <property type="entry name" value="EF-Tu/eEF-1alpha/eIF2-gamma C-terminal domain"/>
    <property type="match status" value="1"/>
</dbReference>
<comment type="caution">
    <text evidence="8">The sequence shown here is derived from an EMBL/GenBank/DDBJ whole genome shotgun (WGS) entry which is preliminary data.</text>
</comment>
<protein>
    <recommendedName>
        <fullName evidence="1">sulfate adenylyltransferase</fullName>
        <ecNumber evidence="1">2.7.7.4</ecNumber>
    </recommendedName>
</protein>
<dbReference type="PANTHER" id="PTHR23115">
    <property type="entry name" value="TRANSLATION FACTOR"/>
    <property type="match status" value="1"/>
</dbReference>
<dbReference type="PROSITE" id="PS51722">
    <property type="entry name" value="G_TR_2"/>
    <property type="match status" value="1"/>
</dbReference>
<keyword evidence="6" id="KW-0342">GTP-binding</keyword>
<dbReference type="InterPro" id="IPR044139">
    <property type="entry name" value="CysN_NoDQ_III"/>
</dbReference>
<evidence type="ECO:0000259" key="7">
    <source>
        <dbReference type="PROSITE" id="PS51722"/>
    </source>
</evidence>
<dbReference type="InterPro" id="IPR009001">
    <property type="entry name" value="Transl_elong_EF1A/Init_IF2_C"/>
</dbReference>
<dbReference type="GO" id="GO:0016779">
    <property type="term" value="F:nucleotidyltransferase activity"/>
    <property type="evidence" value="ECO:0007669"/>
    <property type="project" value="UniProtKB-KW"/>
</dbReference>
<keyword evidence="5" id="KW-0067">ATP-binding</keyword>
<dbReference type="CDD" id="cd04166">
    <property type="entry name" value="CysN_ATPS"/>
    <property type="match status" value="1"/>
</dbReference>
<dbReference type="CDD" id="cd04095">
    <property type="entry name" value="CysN_NoDQ_III"/>
    <property type="match status" value="1"/>
</dbReference>
<evidence type="ECO:0000256" key="3">
    <source>
        <dbReference type="ARBA" id="ARBA00022695"/>
    </source>
</evidence>
<dbReference type="RefSeq" id="WP_380904238.1">
    <property type="nucleotide sequence ID" value="NZ_JBHUFU010000021.1"/>
</dbReference>
<dbReference type="CDD" id="cd03695">
    <property type="entry name" value="CysN_NodQ_II"/>
    <property type="match status" value="1"/>
</dbReference>
<organism evidence="8 9">
    <name type="scientific">Streptomyces desertarenae</name>
    <dbReference type="NCBI Taxonomy" id="2666184"/>
    <lineage>
        <taxon>Bacteria</taxon>
        <taxon>Bacillati</taxon>
        <taxon>Actinomycetota</taxon>
        <taxon>Actinomycetes</taxon>
        <taxon>Kitasatosporales</taxon>
        <taxon>Streptomycetaceae</taxon>
        <taxon>Streptomyces</taxon>
    </lineage>
</organism>
<keyword evidence="3 8" id="KW-0548">Nucleotidyltransferase</keyword>
<keyword evidence="2" id="KW-0808">Transferase</keyword>